<organism evidence="1 2">
    <name type="scientific">Candidatus Cerribacteria bacterium 'Amazon FNV 2010 28 9'</name>
    <dbReference type="NCBI Taxonomy" id="2081795"/>
    <lineage>
        <taxon>Bacteria</taxon>
        <taxon>Candidatus Cerribacteria</taxon>
    </lineage>
</organism>
<dbReference type="Proteomes" id="UP000246104">
    <property type="component" value="Unassembled WGS sequence"/>
</dbReference>
<reference evidence="1 2" key="1">
    <citation type="submission" date="2018-02" db="EMBL/GenBank/DDBJ databases">
        <title>Genomic Reconstructions from Amazon Rainforest and Pasture Soil Reveal Novel Insights into the Physiology of Candidate Phyla in Tropical Sites.</title>
        <authorList>
            <person name="Kroeger M.E."/>
            <person name="Delmont T."/>
            <person name="Eren A.M."/>
            <person name="Guo J."/>
            <person name="Meyer K.M."/>
            <person name="Khan K."/>
            <person name="Rodrigues J.L.M."/>
            <person name="Bohannan B.J.M."/>
            <person name="Tringe S."/>
            <person name="Borges C.D."/>
            <person name="Tiedje J."/>
            <person name="Tsai S.M."/>
            <person name="Nusslein K."/>
        </authorList>
    </citation>
    <scope>NUCLEOTIDE SEQUENCE [LARGE SCALE GENOMIC DNA]</scope>
    <source>
        <strain evidence="1">Amazon FNV 2010 28 9</strain>
    </source>
</reference>
<dbReference type="EMBL" id="PSRQ01000058">
    <property type="protein sequence ID" value="PWU22719.1"/>
    <property type="molecule type" value="Genomic_DNA"/>
</dbReference>
<protein>
    <submittedName>
        <fullName evidence="1">Uncharacterized protein</fullName>
    </submittedName>
</protein>
<accession>A0A317JM78</accession>
<name>A0A317JM78_9BACT</name>
<sequence length="134" mass="15605">MAEQFSDWVSVLEHVRTVCSHSRIQHNTVEEALYKRAVSELGWILYFTKKPPIPRDFRLYGTPAQLLSEELEERGFTAQLSDYIQLQDIVVFANLYPLTPSFSYALLSRPQLQEGEEEFVIEGLFSKSWPHVRL</sequence>
<comment type="caution">
    <text evidence="1">The sequence shown here is derived from an EMBL/GenBank/DDBJ whole genome shotgun (WGS) entry which is preliminary data.</text>
</comment>
<dbReference type="AlphaFoldDB" id="A0A317JM78"/>
<proteinExistence type="predicted"/>
<evidence type="ECO:0000313" key="2">
    <source>
        <dbReference type="Proteomes" id="UP000246104"/>
    </source>
</evidence>
<evidence type="ECO:0000313" key="1">
    <source>
        <dbReference type="EMBL" id="PWU22719.1"/>
    </source>
</evidence>
<gene>
    <name evidence="1" type="ORF">C5B42_05330</name>
</gene>